<accession>X0T339</accession>
<proteinExistence type="predicted"/>
<dbReference type="AlphaFoldDB" id="X0T339"/>
<evidence type="ECO:0000256" key="1">
    <source>
        <dbReference type="SAM" id="MobiDB-lite"/>
    </source>
</evidence>
<dbReference type="EMBL" id="BARS01007869">
    <property type="protein sequence ID" value="GAF70445.1"/>
    <property type="molecule type" value="Genomic_DNA"/>
</dbReference>
<gene>
    <name evidence="2" type="ORF">S01H1_15082</name>
</gene>
<evidence type="ECO:0000313" key="2">
    <source>
        <dbReference type="EMBL" id="GAF70445.1"/>
    </source>
</evidence>
<feature type="region of interest" description="Disordered" evidence="1">
    <location>
        <begin position="89"/>
        <end position="118"/>
    </location>
</feature>
<comment type="caution">
    <text evidence="2">The sequence shown here is derived from an EMBL/GenBank/DDBJ whole genome shotgun (WGS) entry which is preliminary data.</text>
</comment>
<name>X0T339_9ZZZZ</name>
<organism evidence="2">
    <name type="scientific">marine sediment metagenome</name>
    <dbReference type="NCBI Taxonomy" id="412755"/>
    <lineage>
        <taxon>unclassified sequences</taxon>
        <taxon>metagenomes</taxon>
        <taxon>ecological metagenomes</taxon>
    </lineage>
</organism>
<reference evidence="2" key="1">
    <citation type="journal article" date="2014" name="Front. Microbiol.">
        <title>High frequency of phylogenetically diverse reductive dehalogenase-homologous genes in deep subseafloor sedimentary metagenomes.</title>
        <authorList>
            <person name="Kawai M."/>
            <person name="Futagami T."/>
            <person name="Toyoda A."/>
            <person name="Takaki Y."/>
            <person name="Nishi S."/>
            <person name="Hori S."/>
            <person name="Arai W."/>
            <person name="Tsubouchi T."/>
            <person name="Morono Y."/>
            <person name="Uchiyama I."/>
            <person name="Ito T."/>
            <person name="Fujiyama A."/>
            <person name="Inagaki F."/>
            <person name="Takami H."/>
        </authorList>
    </citation>
    <scope>NUCLEOTIDE SEQUENCE</scope>
    <source>
        <strain evidence="2">Expedition CK06-06</strain>
    </source>
</reference>
<sequence length="118" mass="13273">MNGERARKLRHMAVLICQDVLKLEDLDDGYNVYNQARNCRGWAPATDSKGEVMYDGDGMALKQLVNTLPGTITCAQRLRAVYKQLKKQFREGKRGGKRRQRLDGARAVQSSVPDHGIV</sequence>
<protein>
    <submittedName>
        <fullName evidence="2">Uncharacterized protein</fullName>
    </submittedName>
</protein>